<reference evidence="1 2" key="1">
    <citation type="submission" date="2019-07" db="EMBL/GenBank/DDBJ databases">
        <authorList>
            <person name="Jastrzebski P J."/>
            <person name="Paukszto L."/>
            <person name="Jastrzebski P J."/>
        </authorList>
    </citation>
    <scope>NUCLEOTIDE SEQUENCE [LARGE SCALE GENOMIC DNA]</scope>
    <source>
        <strain evidence="1 2">WMS-il1</strain>
    </source>
</reference>
<dbReference type="Proteomes" id="UP000321570">
    <property type="component" value="Unassembled WGS sequence"/>
</dbReference>
<feature type="non-terminal residue" evidence="1">
    <location>
        <position position="1"/>
    </location>
</feature>
<gene>
    <name evidence="1" type="ORF">WMSIL1_LOCUS14563</name>
</gene>
<dbReference type="AlphaFoldDB" id="A0A564ZDF6"/>
<name>A0A564ZDF6_HYMDI</name>
<dbReference type="EMBL" id="CABIJS010000709">
    <property type="protein sequence ID" value="VUZ57073.1"/>
    <property type="molecule type" value="Genomic_DNA"/>
</dbReference>
<keyword evidence="2" id="KW-1185">Reference proteome</keyword>
<sequence>RPPQPISNQYPCSLALFVFKNQARGQGPIRISVRLKFLLSLLIQSFFSRYFGRSPAIFGSKFVIEDSARRYLGCLEELPSCSK</sequence>
<accession>A0A564ZDF6</accession>
<proteinExistence type="predicted"/>
<protein>
    <submittedName>
        <fullName evidence="1">Uncharacterized protein</fullName>
    </submittedName>
</protein>
<evidence type="ECO:0000313" key="2">
    <source>
        <dbReference type="Proteomes" id="UP000321570"/>
    </source>
</evidence>
<evidence type="ECO:0000313" key="1">
    <source>
        <dbReference type="EMBL" id="VUZ57073.1"/>
    </source>
</evidence>
<organism evidence="1 2">
    <name type="scientific">Hymenolepis diminuta</name>
    <name type="common">Rat tapeworm</name>
    <dbReference type="NCBI Taxonomy" id="6216"/>
    <lineage>
        <taxon>Eukaryota</taxon>
        <taxon>Metazoa</taxon>
        <taxon>Spiralia</taxon>
        <taxon>Lophotrochozoa</taxon>
        <taxon>Platyhelminthes</taxon>
        <taxon>Cestoda</taxon>
        <taxon>Eucestoda</taxon>
        <taxon>Cyclophyllidea</taxon>
        <taxon>Hymenolepididae</taxon>
        <taxon>Hymenolepis</taxon>
    </lineage>
</organism>